<accession>K0B403</accession>
<proteinExistence type="predicted"/>
<evidence type="ECO:0000313" key="1">
    <source>
        <dbReference type="EMBL" id="AFS79655.1"/>
    </source>
</evidence>
<organism evidence="1 2">
    <name type="scientific">Gottschalkia acidurici (strain ATCC 7906 / DSM 604 / BCRC 14475 / CIP 104303 / KCTC 5404 / NCIMB 10678 / 9a)</name>
    <name type="common">Clostridium acidurici</name>
    <dbReference type="NCBI Taxonomy" id="1128398"/>
    <lineage>
        <taxon>Bacteria</taxon>
        <taxon>Bacillati</taxon>
        <taxon>Bacillota</taxon>
        <taxon>Tissierellia</taxon>
        <taxon>Tissierellales</taxon>
        <taxon>Gottschalkiaceae</taxon>
        <taxon>Gottschalkia</taxon>
    </lineage>
</organism>
<name>K0B403_GOTA9</name>
<protein>
    <submittedName>
        <fullName evidence="1">Uncharacterized protein</fullName>
    </submittedName>
</protein>
<reference evidence="1 2" key="1">
    <citation type="journal article" date="2012" name="PLoS ONE">
        <title>The purine-utilizing bacterium Clostridium acidurici 9a: a genome-guided metabolic reconsideration.</title>
        <authorList>
            <person name="Hartwich K."/>
            <person name="Poehlein A."/>
            <person name="Daniel R."/>
        </authorList>
    </citation>
    <scope>NUCLEOTIDE SEQUENCE [LARGE SCALE GENOMIC DNA]</scope>
    <source>
        <strain evidence="2">ATCC 7906 / DSM 604 / BCRC 14475 / CIP 104303 / KCTC 5404 / NCIMB 10678 / 9a</strain>
    </source>
</reference>
<dbReference type="Proteomes" id="UP000006094">
    <property type="component" value="Chromosome"/>
</dbReference>
<dbReference type="EMBL" id="CP003326">
    <property type="protein sequence ID" value="AFS79655.1"/>
    <property type="molecule type" value="Genomic_DNA"/>
</dbReference>
<dbReference type="AlphaFoldDB" id="K0B403"/>
<sequence>MSQIIGKAVSKQKFSYTNYEGVLATTVQIKDGEELDVIQTSDGNRILYLDTHTNIRYIPKEHEDSFEISLH</sequence>
<dbReference type="KEGG" id="cad:Curi_c26600"/>
<gene>
    <name evidence="1" type="ordered locus">Curi_c26600</name>
</gene>
<dbReference type="RefSeq" id="WP_014968789.1">
    <property type="nucleotide sequence ID" value="NC_018664.1"/>
</dbReference>
<keyword evidence="2" id="KW-1185">Reference proteome</keyword>
<dbReference type="HOGENOM" id="CLU_2732758_0_0_9"/>
<evidence type="ECO:0000313" key="2">
    <source>
        <dbReference type="Proteomes" id="UP000006094"/>
    </source>
</evidence>